<evidence type="ECO:0000256" key="5">
    <source>
        <dbReference type="ARBA" id="ARBA00022989"/>
    </source>
</evidence>
<evidence type="ECO:0000256" key="11">
    <source>
        <dbReference type="SAM" id="MobiDB-lite"/>
    </source>
</evidence>
<dbReference type="EMBL" id="PGGS01000353">
    <property type="protein sequence ID" value="PNH04862.1"/>
    <property type="molecule type" value="Genomic_DNA"/>
</dbReference>
<dbReference type="PANTHER" id="PTHR14269:SF60">
    <property type="entry name" value="CARDIOLIPIN SYNTHASE (CMP-FORMING)"/>
    <property type="match status" value="1"/>
</dbReference>
<dbReference type="InterPro" id="IPR048254">
    <property type="entry name" value="CDP_ALCOHOL_P_TRANSF_CS"/>
</dbReference>
<dbReference type="OrthoDB" id="10020554at2759"/>
<keyword evidence="7" id="KW-0472">Membrane</keyword>
<dbReference type="Proteomes" id="UP000236333">
    <property type="component" value="Unassembled WGS sequence"/>
</dbReference>
<organism evidence="12 13">
    <name type="scientific">Tetrabaena socialis</name>
    <dbReference type="NCBI Taxonomy" id="47790"/>
    <lineage>
        <taxon>Eukaryota</taxon>
        <taxon>Viridiplantae</taxon>
        <taxon>Chlorophyta</taxon>
        <taxon>core chlorophytes</taxon>
        <taxon>Chlorophyceae</taxon>
        <taxon>CS clade</taxon>
        <taxon>Chlamydomonadales</taxon>
        <taxon>Tetrabaenaceae</taxon>
        <taxon>Tetrabaena</taxon>
    </lineage>
</organism>
<keyword evidence="13" id="KW-1185">Reference proteome</keyword>
<dbReference type="Gene3D" id="1.20.120.1760">
    <property type="match status" value="1"/>
</dbReference>
<keyword evidence="4" id="KW-0812">Transmembrane</keyword>
<keyword evidence="6" id="KW-0443">Lipid metabolism</keyword>
<keyword evidence="5" id="KW-1133">Transmembrane helix</keyword>
<evidence type="ECO:0000256" key="4">
    <source>
        <dbReference type="ARBA" id="ARBA00022692"/>
    </source>
</evidence>
<keyword evidence="9" id="KW-1208">Phospholipid metabolism</keyword>
<comment type="similarity">
    <text evidence="10">Belongs to the CDP-alcohol phosphatidyltransferase class-I family.</text>
</comment>
<dbReference type="PROSITE" id="PS00379">
    <property type="entry name" value="CDP_ALCOHOL_P_TRANSF"/>
    <property type="match status" value="1"/>
</dbReference>
<accession>A0A2J7ZX80</accession>
<dbReference type="InterPro" id="IPR000462">
    <property type="entry name" value="CDP-OH_P_trans"/>
</dbReference>
<evidence type="ECO:0000313" key="13">
    <source>
        <dbReference type="Proteomes" id="UP000236333"/>
    </source>
</evidence>
<feature type="compositionally biased region" description="Polar residues" evidence="11">
    <location>
        <begin position="1"/>
        <end position="14"/>
    </location>
</feature>
<gene>
    <name evidence="12" type="ORF">TSOC_008947</name>
</gene>
<dbReference type="InterPro" id="IPR050324">
    <property type="entry name" value="CDP-alcohol_PTase-I"/>
</dbReference>
<evidence type="ECO:0000256" key="3">
    <source>
        <dbReference type="ARBA" id="ARBA00022679"/>
    </source>
</evidence>
<comment type="subcellular location">
    <subcellularLocation>
        <location evidence="1">Membrane</location>
        <topology evidence="1">Multi-pass membrane protein</topology>
    </subcellularLocation>
</comment>
<evidence type="ECO:0000256" key="8">
    <source>
        <dbReference type="ARBA" id="ARBA00023209"/>
    </source>
</evidence>
<proteinExistence type="inferred from homology"/>
<feature type="compositionally biased region" description="Low complexity" evidence="11">
    <location>
        <begin position="108"/>
        <end position="136"/>
    </location>
</feature>
<dbReference type="PANTHER" id="PTHR14269">
    <property type="entry name" value="CDP-DIACYLGLYCEROL--GLYCEROL-3-PHOSPHATE 3-PHOSPHATIDYLTRANSFERASE-RELATED"/>
    <property type="match status" value="1"/>
</dbReference>
<evidence type="ECO:0000256" key="2">
    <source>
        <dbReference type="ARBA" id="ARBA00022516"/>
    </source>
</evidence>
<dbReference type="GO" id="GO:0032049">
    <property type="term" value="P:cardiolipin biosynthetic process"/>
    <property type="evidence" value="ECO:0007669"/>
    <property type="project" value="TreeGrafter"/>
</dbReference>
<feature type="region of interest" description="Disordered" evidence="11">
    <location>
        <begin position="1"/>
        <end position="136"/>
    </location>
</feature>
<evidence type="ECO:0000256" key="1">
    <source>
        <dbReference type="ARBA" id="ARBA00004141"/>
    </source>
</evidence>
<dbReference type="Pfam" id="PF01066">
    <property type="entry name" value="CDP-OH_P_transf"/>
    <property type="match status" value="1"/>
</dbReference>
<evidence type="ECO:0000256" key="10">
    <source>
        <dbReference type="RuleBase" id="RU003750"/>
    </source>
</evidence>
<evidence type="ECO:0000313" key="12">
    <source>
        <dbReference type="EMBL" id="PNH04862.1"/>
    </source>
</evidence>
<evidence type="ECO:0000256" key="9">
    <source>
        <dbReference type="ARBA" id="ARBA00023264"/>
    </source>
</evidence>
<dbReference type="GO" id="GO:0005739">
    <property type="term" value="C:mitochondrion"/>
    <property type="evidence" value="ECO:0007669"/>
    <property type="project" value="TreeGrafter"/>
</dbReference>
<dbReference type="InterPro" id="IPR043130">
    <property type="entry name" value="CDP-OH_PTrfase_TM_dom"/>
</dbReference>
<dbReference type="GO" id="GO:0043337">
    <property type="term" value="F:cardiolipin synthase (CMP-forming)"/>
    <property type="evidence" value="ECO:0007669"/>
    <property type="project" value="TreeGrafter"/>
</dbReference>
<dbReference type="GO" id="GO:0016020">
    <property type="term" value="C:membrane"/>
    <property type="evidence" value="ECO:0007669"/>
    <property type="project" value="UniProtKB-SubCell"/>
</dbReference>
<keyword evidence="3 10" id="KW-0808">Transferase</keyword>
<protein>
    <submittedName>
        <fullName evidence="12">Putative cardiolipin synthase 1</fullName>
    </submittedName>
</protein>
<evidence type="ECO:0000256" key="7">
    <source>
        <dbReference type="ARBA" id="ARBA00023136"/>
    </source>
</evidence>
<sequence>MARSQRALQSSPPDTQAGRAAPGICLTSPGSFRQRSAAAALLQGAQQQQDAGRRPHPPPALRAAVPGPRLLSTTPAAHQPAPPPPQPQQEHQRGTTSDSTLGADSGVNAPGSISSNSSSGSSNGSGSSPQAAASSSAHPVYNLPNAVSAARLVSGPVIAVWLLQGHYEAATVALAISGASDWLDGFLARRMGASSVFGSYLDPVADKVLIACVAGALLQNGDMPVWLAVVVVGRDALLVAGAFAFRFRGFGWRWPGREAFFRTADASPPPGPGPAATTAGGAATVGGAGGDAGGGPGVSYMKPLLISKANTVLQLVLLGGYLTRGMYGWPEGAPVAALELATAATTVASLAAYGSMALQGRLFK</sequence>
<comment type="caution">
    <text evidence="12">The sequence shown here is derived from an EMBL/GenBank/DDBJ whole genome shotgun (WGS) entry which is preliminary data.</text>
</comment>
<evidence type="ECO:0000256" key="6">
    <source>
        <dbReference type="ARBA" id="ARBA00023098"/>
    </source>
</evidence>
<dbReference type="AlphaFoldDB" id="A0A2J7ZX80"/>
<name>A0A2J7ZX80_9CHLO</name>
<reference evidence="12 13" key="1">
    <citation type="journal article" date="2017" name="Mol. Biol. Evol.">
        <title>The 4-celled Tetrabaena socialis nuclear genome reveals the essential components for genetic control of cell number at the origin of multicellularity in the volvocine lineage.</title>
        <authorList>
            <person name="Featherston J."/>
            <person name="Arakaki Y."/>
            <person name="Hanschen E.R."/>
            <person name="Ferris P.J."/>
            <person name="Michod R.E."/>
            <person name="Olson B.J.S.C."/>
            <person name="Nozaki H."/>
            <person name="Durand P.M."/>
        </authorList>
    </citation>
    <scope>NUCLEOTIDE SEQUENCE [LARGE SCALE GENOMIC DNA]</scope>
    <source>
        <strain evidence="12 13">NIES-571</strain>
    </source>
</reference>
<keyword evidence="2" id="KW-0444">Lipid biosynthesis</keyword>
<feature type="compositionally biased region" description="Low complexity" evidence="11">
    <location>
        <begin position="33"/>
        <end position="50"/>
    </location>
</feature>
<keyword evidence="8" id="KW-0594">Phospholipid biosynthesis</keyword>